<reference evidence="2 3" key="1">
    <citation type="submission" date="2019-03" db="EMBL/GenBank/DDBJ databases">
        <title>Genomic Encyclopedia of Type Strains, Phase IV (KMG-IV): sequencing the most valuable type-strain genomes for metagenomic binning, comparative biology and taxonomic classification.</title>
        <authorList>
            <person name="Goeker M."/>
        </authorList>
    </citation>
    <scope>NUCLEOTIDE SEQUENCE [LARGE SCALE GENOMIC DNA]</scope>
    <source>
        <strain evidence="2 3">DSM 103923</strain>
    </source>
</reference>
<dbReference type="OrthoDB" id="5683663at2"/>
<dbReference type="Pfam" id="PF04536">
    <property type="entry name" value="TPM_phosphatase"/>
    <property type="match status" value="1"/>
</dbReference>
<dbReference type="AlphaFoldDB" id="A0A4R3JV70"/>
<protein>
    <submittedName>
        <fullName evidence="2">TLP18.3/Psb32/MOLO-1 phosphatase superfamily protein</fullName>
    </submittedName>
</protein>
<feature type="domain" description="TPM" evidence="1">
    <location>
        <begin position="23"/>
        <end position="142"/>
    </location>
</feature>
<dbReference type="InterPro" id="IPR007621">
    <property type="entry name" value="TPM_dom"/>
</dbReference>
<dbReference type="EMBL" id="SLZY01000015">
    <property type="protein sequence ID" value="TCS70566.1"/>
    <property type="molecule type" value="Genomic_DNA"/>
</dbReference>
<proteinExistence type="predicted"/>
<keyword evidence="3" id="KW-1185">Reference proteome</keyword>
<accession>A0A4R3JV70</accession>
<organism evidence="2 3">
    <name type="scientific">Sulfuritortus calidifontis</name>
    <dbReference type="NCBI Taxonomy" id="1914471"/>
    <lineage>
        <taxon>Bacteria</taxon>
        <taxon>Pseudomonadati</taxon>
        <taxon>Pseudomonadota</taxon>
        <taxon>Betaproteobacteria</taxon>
        <taxon>Nitrosomonadales</taxon>
        <taxon>Thiobacillaceae</taxon>
        <taxon>Sulfuritortus</taxon>
    </lineage>
</organism>
<dbReference type="Gene3D" id="3.10.310.50">
    <property type="match status" value="1"/>
</dbReference>
<dbReference type="PANTHER" id="PTHR30373:SF8">
    <property type="entry name" value="BLL7265 PROTEIN"/>
    <property type="match status" value="1"/>
</dbReference>
<evidence type="ECO:0000313" key="2">
    <source>
        <dbReference type="EMBL" id="TCS70566.1"/>
    </source>
</evidence>
<comment type="caution">
    <text evidence="2">The sequence shown here is derived from an EMBL/GenBank/DDBJ whole genome shotgun (WGS) entry which is preliminary data.</text>
</comment>
<sequence length="166" mass="19137">MQFRRILKHLFYPDWLAWQAFPSRSRRAIERAISESEARHGGEIRFAVEPNLPLRPLLRGMSARERALEIFSQLRVWDTEQNNGVLIYLLLADRDVEIVADRGLNGRVEAAEWEAICRQMEADFRRGAYEAGVRQGIQAIGAHLARHFPPPADNRNELPDRPTLIV</sequence>
<evidence type="ECO:0000259" key="1">
    <source>
        <dbReference type="Pfam" id="PF04536"/>
    </source>
</evidence>
<dbReference type="PANTHER" id="PTHR30373">
    <property type="entry name" value="UPF0603 PROTEIN YGCG"/>
    <property type="match status" value="1"/>
</dbReference>
<dbReference type="Proteomes" id="UP000295135">
    <property type="component" value="Unassembled WGS sequence"/>
</dbReference>
<dbReference type="RefSeq" id="WP_126461494.1">
    <property type="nucleotide sequence ID" value="NZ_AP018721.1"/>
</dbReference>
<name>A0A4R3JV70_9PROT</name>
<evidence type="ECO:0000313" key="3">
    <source>
        <dbReference type="Proteomes" id="UP000295135"/>
    </source>
</evidence>
<gene>
    <name evidence="2" type="ORF">EDC61_11533</name>
</gene>